<protein>
    <recommendedName>
        <fullName evidence="3">Bet v I/Major latex protein domain-containing protein</fullName>
    </recommendedName>
</protein>
<reference evidence="1 2" key="1">
    <citation type="journal article" date="2011" name="Genome Biol.">
        <title>Comparative genome sequence analysis underscores mycoparasitism as the ancestral life style of Trichoderma.</title>
        <authorList>
            <person name="Kubicek C.P."/>
            <person name="Herrera-Estrella A."/>
            <person name="Seidl-Seiboth V."/>
            <person name="Martinez D.A."/>
            <person name="Druzhinina I.S."/>
            <person name="Thon M."/>
            <person name="Zeilinger S."/>
            <person name="Casas-Flores S."/>
            <person name="Horwitz B.A."/>
            <person name="Mukherjee P.K."/>
            <person name="Mukherjee M."/>
            <person name="Kredics L."/>
            <person name="Alcaraz L.D."/>
            <person name="Aerts A."/>
            <person name="Antal Z."/>
            <person name="Atanasova L."/>
            <person name="Cervantes-Badillo M.G."/>
            <person name="Challacombe J."/>
            <person name="Chertkov O."/>
            <person name="McCluskey K."/>
            <person name="Coulpier F."/>
            <person name="Deshpande N."/>
            <person name="von Doehren H."/>
            <person name="Ebbole D.J."/>
            <person name="Esquivel-Naranjo E.U."/>
            <person name="Fekete E."/>
            <person name="Flipphi M."/>
            <person name="Glaser F."/>
            <person name="Gomez-Rodriguez E.Y."/>
            <person name="Gruber S."/>
            <person name="Han C."/>
            <person name="Henrissat B."/>
            <person name="Hermosa R."/>
            <person name="Hernandez-Onate M."/>
            <person name="Karaffa L."/>
            <person name="Kosti I."/>
            <person name="Le Crom S."/>
            <person name="Lindquist E."/>
            <person name="Lucas S."/>
            <person name="Luebeck M."/>
            <person name="Luebeck P.S."/>
            <person name="Margeot A."/>
            <person name="Metz B."/>
            <person name="Misra M."/>
            <person name="Nevalainen H."/>
            <person name="Omann M."/>
            <person name="Packer N."/>
            <person name="Perrone G."/>
            <person name="Uresti-Rivera E.E."/>
            <person name="Salamov A."/>
            <person name="Schmoll M."/>
            <person name="Seiboth B."/>
            <person name="Shapiro H."/>
            <person name="Sukno S."/>
            <person name="Tamayo-Ramos J.A."/>
            <person name="Tisch D."/>
            <person name="Wiest A."/>
            <person name="Wilkinson H.H."/>
            <person name="Zhang M."/>
            <person name="Coutinho P.M."/>
            <person name="Kenerley C.M."/>
            <person name="Monte E."/>
            <person name="Baker S.E."/>
            <person name="Grigoriev I.V."/>
        </authorList>
    </citation>
    <scope>NUCLEOTIDE SEQUENCE [LARGE SCALE GENOMIC DNA]</scope>
    <source>
        <strain evidence="2">Gv29-8 / FGSC 10586</strain>
    </source>
</reference>
<dbReference type="RefSeq" id="XP_013956309.1">
    <property type="nucleotide sequence ID" value="XM_014100834.1"/>
</dbReference>
<name>G9MTW3_HYPVG</name>
<keyword evidence="2" id="KW-1185">Reference proteome</keyword>
<sequence>MEGKVISTNFVESAVVNAPVSAIWPFIKLKEFGKFYSAIQKVETIPGERETVKWYFENDTILTLQEEEYSTVKKSMSFNIIKCEPWGLPYTGALSTLRLYPITSGDAKGKTYVEWRGQYSSDATADIIEDAKLKRREGLADLAKYFENKSI</sequence>
<dbReference type="GeneID" id="25788111"/>
<accession>G9MTW3</accession>
<evidence type="ECO:0008006" key="3">
    <source>
        <dbReference type="Google" id="ProtNLM"/>
    </source>
</evidence>
<comment type="caution">
    <text evidence="1">The sequence shown here is derived from an EMBL/GenBank/DDBJ whole genome shotgun (WGS) entry which is preliminary data.</text>
</comment>
<dbReference type="PANTHER" id="PTHR39332">
    <property type="entry name" value="BLL4707 PROTEIN"/>
    <property type="match status" value="1"/>
</dbReference>
<dbReference type="SUPFAM" id="SSF55961">
    <property type="entry name" value="Bet v1-like"/>
    <property type="match status" value="1"/>
</dbReference>
<evidence type="ECO:0000313" key="2">
    <source>
        <dbReference type="Proteomes" id="UP000007115"/>
    </source>
</evidence>
<organism evidence="1 2">
    <name type="scientific">Hypocrea virens (strain Gv29-8 / FGSC 10586)</name>
    <name type="common">Gliocladium virens</name>
    <name type="synonym">Trichoderma virens</name>
    <dbReference type="NCBI Taxonomy" id="413071"/>
    <lineage>
        <taxon>Eukaryota</taxon>
        <taxon>Fungi</taxon>
        <taxon>Dikarya</taxon>
        <taxon>Ascomycota</taxon>
        <taxon>Pezizomycotina</taxon>
        <taxon>Sordariomycetes</taxon>
        <taxon>Hypocreomycetidae</taxon>
        <taxon>Hypocreales</taxon>
        <taxon>Hypocreaceae</taxon>
        <taxon>Trichoderma</taxon>
    </lineage>
</organism>
<gene>
    <name evidence="1" type="ORF">TRIVIDRAFT_151142</name>
</gene>
<dbReference type="VEuPathDB" id="FungiDB:TRIVIDRAFT_151142"/>
<dbReference type="InParanoid" id="G9MTW3"/>
<dbReference type="eggNOG" id="ENOG502TKN8">
    <property type="taxonomic scope" value="Eukaryota"/>
</dbReference>
<dbReference type="OrthoDB" id="10255646at2759"/>
<evidence type="ECO:0000313" key="1">
    <source>
        <dbReference type="EMBL" id="EHK22116.1"/>
    </source>
</evidence>
<dbReference type="OMA" id="VWHHIKL"/>
<dbReference type="InterPro" id="IPR023393">
    <property type="entry name" value="START-like_dom_sf"/>
</dbReference>
<dbReference type="EMBL" id="ABDF02000016">
    <property type="protein sequence ID" value="EHK22116.1"/>
    <property type="molecule type" value="Genomic_DNA"/>
</dbReference>
<dbReference type="PANTHER" id="PTHR39332:SF7">
    <property type="entry name" value="SRPBCC FAMILY PROTEIN"/>
    <property type="match status" value="1"/>
</dbReference>
<dbReference type="Gene3D" id="3.30.530.20">
    <property type="match status" value="1"/>
</dbReference>
<dbReference type="AlphaFoldDB" id="G9MTW3"/>
<proteinExistence type="predicted"/>
<dbReference type="Proteomes" id="UP000007115">
    <property type="component" value="Unassembled WGS sequence"/>
</dbReference>
<dbReference type="HOGENOM" id="CLU_124166_1_0_1"/>